<feature type="transmembrane region" description="Helical" evidence="7">
    <location>
        <begin position="62"/>
        <end position="80"/>
    </location>
</feature>
<accession>N0DYF4</accession>
<evidence type="ECO:0000313" key="9">
    <source>
        <dbReference type="EMBL" id="CCH69327.1"/>
    </source>
</evidence>
<comment type="function">
    <text evidence="7">Involved in cell division.</text>
</comment>
<organism evidence="9 10">
    <name type="scientific">Phycicoccus elongatus Lp2</name>
    <dbReference type="NCBI Taxonomy" id="1193181"/>
    <lineage>
        <taxon>Bacteria</taxon>
        <taxon>Bacillati</taxon>
        <taxon>Actinomycetota</taxon>
        <taxon>Actinomycetes</taxon>
        <taxon>Micrococcales</taxon>
        <taxon>Intrasporangiaceae</taxon>
        <taxon>Phycicoccus</taxon>
    </lineage>
</organism>
<dbReference type="RefSeq" id="WP_010849435.1">
    <property type="nucleotide sequence ID" value="NZ_HF570956.1"/>
</dbReference>
<keyword evidence="2 7" id="KW-0132">Cell division</keyword>
<comment type="subcellular location">
    <subcellularLocation>
        <location evidence="7">Cell membrane</location>
        <topology evidence="7">Multi-pass membrane protein</topology>
    </subcellularLocation>
</comment>
<dbReference type="InterPro" id="IPR009619">
    <property type="entry name" value="CrgA"/>
</dbReference>
<evidence type="ECO:0000256" key="6">
    <source>
        <dbReference type="ARBA" id="ARBA00023306"/>
    </source>
</evidence>
<keyword evidence="1 7" id="KW-1003">Cell membrane</keyword>
<keyword evidence="3 7" id="KW-0812">Transmembrane</keyword>
<dbReference type="STRING" id="1193181.BN10_150005"/>
<feature type="transmembrane region" description="Helical" evidence="7">
    <location>
        <begin position="29"/>
        <end position="50"/>
    </location>
</feature>
<feature type="compositionally biased region" description="Basic and acidic residues" evidence="8">
    <location>
        <begin position="1"/>
        <end position="10"/>
    </location>
</feature>
<dbReference type="Proteomes" id="UP000013167">
    <property type="component" value="Unassembled WGS sequence"/>
</dbReference>
<keyword evidence="4 7" id="KW-1133">Transmembrane helix</keyword>
<dbReference type="EMBL" id="CAIZ01000057">
    <property type="protein sequence ID" value="CCH69327.1"/>
    <property type="molecule type" value="Genomic_DNA"/>
</dbReference>
<feature type="region of interest" description="Disordered" evidence="8">
    <location>
        <begin position="1"/>
        <end position="26"/>
    </location>
</feature>
<dbReference type="OrthoDB" id="5189646at2"/>
<evidence type="ECO:0000256" key="1">
    <source>
        <dbReference type="ARBA" id="ARBA00022475"/>
    </source>
</evidence>
<evidence type="ECO:0000256" key="5">
    <source>
        <dbReference type="ARBA" id="ARBA00023136"/>
    </source>
</evidence>
<dbReference type="Pfam" id="PF06781">
    <property type="entry name" value="CrgA"/>
    <property type="match status" value="1"/>
</dbReference>
<name>N0DYF4_9MICO</name>
<dbReference type="GO" id="GO:0005886">
    <property type="term" value="C:plasma membrane"/>
    <property type="evidence" value="ECO:0007669"/>
    <property type="project" value="UniProtKB-SubCell"/>
</dbReference>
<gene>
    <name evidence="7" type="primary">crgA</name>
    <name evidence="9" type="ORF">BN10_150005</name>
</gene>
<evidence type="ECO:0000313" key="10">
    <source>
        <dbReference type="Proteomes" id="UP000013167"/>
    </source>
</evidence>
<dbReference type="AlphaFoldDB" id="N0DYF4"/>
<dbReference type="eggNOG" id="ENOG5032ZHR">
    <property type="taxonomic scope" value="Bacteria"/>
</dbReference>
<comment type="caution">
    <text evidence="9">The sequence shown here is derived from an EMBL/GenBank/DDBJ whole genome shotgun (WGS) entry which is preliminary data.</text>
</comment>
<evidence type="ECO:0000256" key="2">
    <source>
        <dbReference type="ARBA" id="ARBA00022618"/>
    </source>
</evidence>
<dbReference type="GO" id="GO:0051301">
    <property type="term" value="P:cell division"/>
    <property type="evidence" value="ECO:0007669"/>
    <property type="project" value="UniProtKB-UniRule"/>
</dbReference>
<comment type="similarity">
    <text evidence="7">Belongs to the CrgA family.</text>
</comment>
<dbReference type="HAMAP" id="MF_00631">
    <property type="entry name" value="CrgA"/>
    <property type="match status" value="1"/>
</dbReference>
<proteinExistence type="inferred from homology"/>
<protein>
    <recommendedName>
        <fullName evidence="7">Cell division protein CrgA</fullName>
    </recommendedName>
</protein>
<keyword evidence="6 7" id="KW-0131">Cell cycle</keyword>
<evidence type="ECO:0000256" key="4">
    <source>
        <dbReference type="ARBA" id="ARBA00022989"/>
    </source>
</evidence>
<evidence type="ECO:0000256" key="3">
    <source>
        <dbReference type="ARBA" id="ARBA00022692"/>
    </source>
</evidence>
<keyword evidence="10" id="KW-1185">Reference proteome</keyword>
<reference evidence="9 10" key="1">
    <citation type="journal article" date="2013" name="ISME J.">
        <title>A metabolic model for members of the genus Tetrasphaera involved in enhanced biological phosphorus removal.</title>
        <authorList>
            <person name="Kristiansen R."/>
            <person name="Nguyen H.T.T."/>
            <person name="Saunders A.M."/>
            <person name="Nielsen J.L."/>
            <person name="Wimmer R."/>
            <person name="Le V.Q."/>
            <person name="McIlroy S.J."/>
            <person name="Petrovski S."/>
            <person name="Seviour R.J."/>
            <person name="Calteau A."/>
            <person name="Nielsen K.L."/>
            <person name="Nielsen P.H."/>
        </authorList>
    </citation>
    <scope>NUCLEOTIDE SEQUENCE [LARGE SCALE GENOMIC DNA]</scope>
    <source>
        <strain evidence="9 10">Lp2</strain>
    </source>
</reference>
<keyword evidence="5 7" id="KW-0472">Membrane</keyword>
<dbReference type="HOGENOM" id="CLU_149126_1_0_11"/>
<sequence length="84" mass="9651">MPESKGRDKPTYTPPRIANRPTQQPNPRWYAPVMVTLMVLGLLWVATYYISGVHQYPVPQIGRWNLGAGFALMMAGFLMTTRWR</sequence>
<evidence type="ECO:0000256" key="7">
    <source>
        <dbReference type="HAMAP-Rule" id="MF_00631"/>
    </source>
</evidence>
<evidence type="ECO:0000256" key="8">
    <source>
        <dbReference type="SAM" id="MobiDB-lite"/>
    </source>
</evidence>